<protein>
    <submittedName>
        <fullName evidence="3">Vitamin K epoxide reductase family protein</fullName>
    </submittedName>
</protein>
<dbReference type="SMART" id="SM00756">
    <property type="entry name" value="VKc"/>
    <property type="match status" value="1"/>
</dbReference>
<reference evidence="3" key="1">
    <citation type="journal article" date="2021" name="Sci. Rep.">
        <title>Diploid genomic architecture of Nitzschia inconspicua, an elite biomass production diatom.</title>
        <authorList>
            <person name="Oliver A."/>
            <person name="Podell S."/>
            <person name="Pinowska A."/>
            <person name="Traller J.C."/>
            <person name="Smith S.R."/>
            <person name="McClure R."/>
            <person name="Beliaev A."/>
            <person name="Bohutskyi P."/>
            <person name="Hill E.A."/>
            <person name="Rabines A."/>
            <person name="Zheng H."/>
            <person name="Allen L.Z."/>
            <person name="Kuo A."/>
            <person name="Grigoriev I.V."/>
            <person name="Allen A.E."/>
            <person name="Hazlebeck D."/>
            <person name="Allen E.E."/>
        </authorList>
    </citation>
    <scope>NUCLEOTIDE SEQUENCE</scope>
    <source>
        <strain evidence="3">Hildebrandi</strain>
    </source>
</reference>
<evidence type="ECO:0000313" key="4">
    <source>
        <dbReference type="Proteomes" id="UP000693970"/>
    </source>
</evidence>
<accession>A0A9K3L029</accession>
<dbReference type="OrthoDB" id="17010at2759"/>
<keyword evidence="4" id="KW-1185">Reference proteome</keyword>
<reference evidence="3" key="2">
    <citation type="submission" date="2021-04" db="EMBL/GenBank/DDBJ databases">
        <authorList>
            <person name="Podell S."/>
        </authorList>
    </citation>
    <scope>NUCLEOTIDE SEQUENCE</scope>
    <source>
        <strain evidence="3">Hildebrandi</strain>
    </source>
</reference>
<dbReference type="InterPro" id="IPR042406">
    <property type="entry name" value="VKORC1/VKORC1L1"/>
</dbReference>
<dbReference type="Pfam" id="PF07884">
    <property type="entry name" value="VKOR"/>
    <property type="match status" value="1"/>
</dbReference>
<evidence type="ECO:0000259" key="2">
    <source>
        <dbReference type="SMART" id="SM00756"/>
    </source>
</evidence>
<feature type="transmembrane region" description="Helical" evidence="1">
    <location>
        <begin position="90"/>
        <end position="111"/>
    </location>
</feature>
<evidence type="ECO:0000256" key="1">
    <source>
        <dbReference type="SAM" id="Phobius"/>
    </source>
</evidence>
<comment type="caution">
    <text evidence="3">The sequence shown here is derived from an EMBL/GenBank/DDBJ whole genome shotgun (WGS) entry which is preliminary data.</text>
</comment>
<evidence type="ECO:0000313" key="3">
    <source>
        <dbReference type="EMBL" id="KAG7352306.1"/>
    </source>
</evidence>
<name>A0A9K3L029_9STRA</name>
<dbReference type="Proteomes" id="UP000693970">
    <property type="component" value="Unassembled WGS sequence"/>
</dbReference>
<gene>
    <name evidence="3" type="ORF">IV203_008354</name>
</gene>
<proteinExistence type="predicted"/>
<dbReference type="EMBL" id="JAGRRH010000017">
    <property type="protein sequence ID" value="KAG7352306.1"/>
    <property type="molecule type" value="Genomic_DNA"/>
</dbReference>
<dbReference type="PANTHER" id="PTHR14519:SF5">
    <property type="entry name" value="VITAMIN K EPOXIDE REDUCTASE COMPLEX SUBUNIT 1-LIKE PROTEIN 1"/>
    <property type="match status" value="1"/>
</dbReference>
<feature type="transmembrane region" description="Helical" evidence="1">
    <location>
        <begin position="15"/>
        <end position="32"/>
    </location>
</feature>
<keyword evidence="1" id="KW-0812">Transmembrane</keyword>
<sequence>MPSSASPLTSRHNRTIPWALLGGILSIYALYVEHMVHRRQTHPEAEPFVALCDIEQIGASCSILDVPNAALGWVYYTIWIVVAPKLPPKFVLLVASLAMASSVWLAVQLLMLKELCLLCWSTHVINSRLWWCAFSNNRTSGAVSTPKEKKIKRV</sequence>
<dbReference type="GO" id="GO:0047057">
    <property type="term" value="F:vitamin-K-epoxide reductase (warfarin-sensitive) activity"/>
    <property type="evidence" value="ECO:0007669"/>
    <property type="project" value="InterPro"/>
</dbReference>
<dbReference type="InterPro" id="IPR012932">
    <property type="entry name" value="VKOR"/>
</dbReference>
<keyword evidence="1" id="KW-0472">Membrane</keyword>
<feature type="domain" description="Vitamin K epoxide reductase" evidence="2">
    <location>
        <begin position="8"/>
        <end position="137"/>
    </location>
</feature>
<dbReference type="GO" id="GO:0042373">
    <property type="term" value="P:vitamin K metabolic process"/>
    <property type="evidence" value="ECO:0007669"/>
    <property type="project" value="InterPro"/>
</dbReference>
<dbReference type="AlphaFoldDB" id="A0A9K3L029"/>
<organism evidence="3 4">
    <name type="scientific">Nitzschia inconspicua</name>
    <dbReference type="NCBI Taxonomy" id="303405"/>
    <lineage>
        <taxon>Eukaryota</taxon>
        <taxon>Sar</taxon>
        <taxon>Stramenopiles</taxon>
        <taxon>Ochrophyta</taxon>
        <taxon>Bacillariophyta</taxon>
        <taxon>Bacillariophyceae</taxon>
        <taxon>Bacillariophycidae</taxon>
        <taxon>Bacillariales</taxon>
        <taxon>Bacillariaceae</taxon>
        <taxon>Nitzschia</taxon>
    </lineage>
</organism>
<keyword evidence="1" id="KW-1133">Transmembrane helix</keyword>
<dbReference type="PANTHER" id="PTHR14519">
    <property type="entry name" value="VITAMIN K EPOXIDE REDUCTASE COMPLEX, SUBUNIT 1"/>
    <property type="match status" value="1"/>
</dbReference>